<organism evidence="4 5">
    <name type="scientific">Undibacterium baiyunense</name>
    <dbReference type="NCBI Taxonomy" id="2828731"/>
    <lineage>
        <taxon>Bacteria</taxon>
        <taxon>Pseudomonadati</taxon>
        <taxon>Pseudomonadota</taxon>
        <taxon>Betaproteobacteria</taxon>
        <taxon>Burkholderiales</taxon>
        <taxon>Oxalobacteraceae</taxon>
        <taxon>Undibacterium</taxon>
    </lineage>
</organism>
<evidence type="ECO:0000313" key="4">
    <source>
        <dbReference type="EMBL" id="MBR7746881.1"/>
    </source>
</evidence>
<dbReference type="EMBL" id="JAGSPM010000005">
    <property type="protein sequence ID" value="MBR7746881.1"/>
    <property type="molecule type" value="Genomic_DNA"/>
</dbReference>
<keyword evidence="2" id="KW-1133">Transmembrane helix</keyword>
<evidence type="ECO:0000256" key="2">
    <source>
        <dbReference type="SAM" id="Phobius"/>
    </source>
</evidence>
<evidence type="ECO:0000256" key="1">
    <source>
        <dbReference type="SAM" id="MobiDB-lite"/>
    </source>
</evidence>
<feature type="region of interest" description="Disordered" evidence="1">
    <location>
        <begin position="239"/>
        <end position="266"/>
    </location>
</feature>
<name>A0A941DF87_9BURK</name>
<dbReference type="InterPro" id="IPR037682">
    <property type="entry name" value="TonB_C"/>
</dbReference>
<dbReference type="Gene3D" id="3.30.1150.10">
    <property type="match status" value="1"/>
</dbReference>
<keyword evidence="5" id="KW-1185">Reference proteome</keyword>
<accession>A0A941DF87</accession>
<comment type="caution">
    <text evidence="4">The sequence shown here is derived from an EMBL/GenBank/DDBJ whole genome shotgun (WGS) entry which is preliminary data.</text>
</comment>
<evidence type="ECO:0000259" key="3">
    <source>
        <dbReference type="Pfam" id="PF03544"/>
    </source>
</evidence>
<reference evidence="4 5" key="1">
    <citation type="submission" date="2021-04" db="EMBL/GenBank/DDBJ databases">
        <title>novel species isolated from subtropical streams in China.</title>
        <authorList>
            <person name="Lu H."/>
        </authorList>
    </citation>
    <scope>NUCLEOTIDE SEQUENCE [LARGE SCALE GENOMIC DNA]</scope>
    <source>
        <strain evidence="4 5">BYS107W</strain>
    </source>
</reference>
<dbReference type="GO" id="GO:0055085">
    <property type="term" value="P:transmembrane transport"/>
    <property type="evidence" value="ECO:0007669"/>
    <property type="project" value="InterPro"/>
</dbReference>
<feature type="domain" description="TonB C-terminal" evidence="3">
    <location>
        <begin position="610"/>
        <end position="657"/>
    </location>
</feature>
<feature type="compositionally biased region" description="Basic and acidic residues" evidence="1">
    <location>
        <begin position="255"/>
        <end position="266"/>
    </location>
</feature>
<sequence length="687" mass="77020">MRFESTIEEPEHISDAALANRRLFSGIVVSLLVHAIVLSLQFGIPGLDFPSLEAPWKEKRTAMDALQVQIASPAPKVLPVPPTPAVTKPELFKLPTPILPAPVPKAVTDAITDSKPKASAKQETKGIQLIAPLVQAPTPVAEAKPQKKSKSKPSSPPPPSVKRVPPPAQAPTRIIAQDLVVHDDFVVPLTSEEDLLRQAEDKKEVKQKIEAIPEDAIIDKNAELELLAEEKRQEEIKQKKIQQEKIAQDSIAKASAEKARAEQDRAEKARLRAEQKIQEELTQKTLAQAAEEKLKAQMEQQMQQQAAEIKRQQAEQLAQQRLLAQREQAAAEEALREAKRQELLTQETLKQEEQRRQAEQKRLRQLALEQEQQKQEALAQAQLRQKQLEEQAEQRRALEIAERQRQQAEAQRIEVQRQAQIAEQKLAEQKALEQKIQEQRLAEQRAAEQKVLEQRLAEQKLAEQRLAEQRLGEQRAAEQRAQAEAAARANAEREAAIAARQNAVGNNRDLQGQGRGGNGIEQTGKGLAYGTGQGDLASRLREQARNSDLFKSAPSNGKLLDENRSRRRSFLGAYDKEVPLRMYVDGLKQKLERNGNLIHERRTLSDVEHNVLVNMVVRSDGSIEEVVIVRSSGLRSIDEKARNIIMTNAPFAAFPPGLAAKYDVIEIQRVWSFGDKLRILENLPSAF</sequence>
<protein>
    <recommendedName>
        <fullName evidence="3">TonB C-terminal domain-containing protein</fullName>
    </recommendedName>
</protein>
<dbReference type="Proteomes" id="UP000680158">
    <property type="component" value="Unassembled WGS sequence"/>
</dbReference>
<dbReference type="SUPFAM" id="SSF74653">
    <property type="entry name" value="TolA/TonB C-terminal domain"/>
    <property type="match status" value="1"/>
</dbReference>
<feature type="transmembrane region" description="Helical" evidence="2">
    <location>
        <begin position="23"/>
        <end position="44"/>
    </location>
</feature>
<keyword evidence="2" id="KW-0812">Transmembrane</keyword>
<feature type="compositionally biased region" description="Pro residues" evidence="1">
    <location>
        <begin position="154"/>
        <end position="167"/>
    </location>
</feature>
<dbReference type="AlphaFoldDB" id="A0A941DF87"/>
<proteinExistence type="predicted"/>
<feature type="region of interest" description="Disordered" evidence="1">
    <location>
        <begin position="138"/>
        <end position="167"/>
    </location>
</feature>
<keyword evidence="2" id="KW-0472">Membrane</keyword>
<dbReference type="Pfam" id="PF03544">
    <property type="entry name" value="TonB_C"/>
    <property type="match status" value="1"/>
</dbReference>
<dbReference type="RefSeq" id="WP_212684180.1">
    <property type="nucleotide sequence ID" value="NZ_JAGSPM010000005.1"/>
</dbReference>
<evidence type="ECO:0000313" key="5">
    <source>
        <dbReference type="Proteomes" id="UP000680158"/>
    </source>
</evidence>
<feature type="region of interest" description="Disordered" evidence="1">
    <location>
        <begin position="507"/>
        <end position="527"/>
    </location>
</feature>
<gene>
    <name evidence="4" type="ORF">KDM92_09835</name>
</gene>